<protein>
    <submittedName>
        <fullName evidence="4">Concanavalin A-like lectin/glucanase domain-containing protein</fullName>
    </submittedName>
</protein>
<feature type="signal peptide" evidence="3">
    <location>
        <begin position="1"/>
        <end position="28"/>
    </location>
</feature>
<proteinExistence type="inferred from homology"/>
<keyword evidence="3" id="KW-0732">Signal</keyword>
<dbReference type="Gene3D" id="2.60.120.180">
    <property type="match status" value="1"/>
</dbReference>
<feature type="chain" id="PRO_5041416597" evidence="3">
    <location>
        <begin position="29"/>
        <end position="313"/>
    </location>
</feature>
<comment type="similarity">
    <text evidence="1 2">Belongs to the glycosyl hydrolase 12 (cellulase H) family.</text>
</comment>
<evidence type="ECO:0000256" key="1">
    <source>
        <dbReference type="ARBA" id="ARBA00005519"/>
    </source>
</evidence>
<dbReference type="PANTHER" id="PTHR34002">
    <property type="entry name" value="BLR1656 PROTEIN"/>
    <property type="match status" value="1"/>
</dbReference>
<dbReference type="Proteomes" id="UP001163798">
    <property type="component" value="Unassembled WGS sequence"/>
</dbReference>
<gene>
    <name evidence="4" type="ORF">GGU10DRAFT_304410</name>
</gene>
<dbReference type="PANTHER" id="PTHR34002:SF9">
    <property type="entry name" value="XYLOGLUCAN-SPECIFIC ENDO-BETA-1,4-GLUCANASE A"/>
    <property type="match status" value="1"/>
</dbReference>
<dbReference type="AlphaFoldDB" id="A0AA38NRN4"/>
<dbReference type="Pfam" id="PF01670">
    <property type="entry name" value="Glyco_hydro_12"/>
    <property type="match status" value="1"/>
</dbReference>
<dbReference type="InterPro" id="IPR013319">
    <property type="entry name" value="GH11/12"/>
</dbReference>
<keyword evidence="2" id="KW-0378">Hydrolase</keyword>
<keyword evidence="2" id="KW-0624">Polysaccharide degradation</keyword>
<keyword evidence="2" id="KW-0326">Glycosidase</keyword>
<keyword evidence="2" id="KW-0119">Carbohydrate metabolism</keyword>
<evidence type="ECO:0000256" key="2">
    <source>
        <dbReference type="RuleBase" id="RU361163"/>
    </source>
</evidence>
<organism evidence="4 5">
    <name type="scientific">Lentinula aff. detonsa</name>
    <dbReference type="NCBI Taxonomy" id="2804958"/>
    <lineage>
        <taxon>Eukaryota</taxon>
        <taxon>Fungi</taxon>
        <taxon>Dikarya</taxon>
        <taxon>Basidiomycota</taxon>
        <taxon>Agaricomycotina</taxon>
        <taxon>Agaricomycetes</taxon>
        <taxon>Agaricomycetidae</taxon>
        <taxon>Agaricales</taxon>
        <taxon>Marasmiineae</taxon>
        <taxon>Omphalotaceae</taxon>
        <taxon>Lentinula</taxon>
    </lineage>
</organism>
<reference evidence="4" key="1">
    <citation type="submission" date="2022-08" db="EMBL/GenBank/DDBJ databases">
        <authorList>
            <consortium name="DOE Joint Genome Institute"/>
            <person name="Min B."/>
            <person name="Riley R."/>
            <person name="Sierra-Patev S."/>
            <person name="Naranjo-Ortiz M."/>
            <person name="Looney B."/>
            <person name="Konkel Z."/>
            <person name="Slot J.C."/>
            <person name="Sakamoto Y."/>
            <person name="Steenwyk J.L."/>
            <person name="Rokas A."/>
            <person name="Carro J."/>
            <person name="Camarero S."/>
            <person name="Ferreira P."/>
            <person name="Molpeceres G."/>
            <person name="Ruiz-Duenas F.J."/>
            <person name="Serrano A."/>
            <person name="Henrissat B."/>
            <person name="Drula E."/>
            <person name="Hughes K.W."/>
            <person name="Mata J.L."/>
            <person name="Ishikawa N.K."/>
            <person name="Vargas-Isla R."/>
            <person name="Ushijima S."/>
            <person name="Smith C.A."/>
            <person name="Ahrendt S."/>
            <person name="Andreopoulos W."/>
            <person name="He G."/>
            <person name="Labutti K."/>
            <person name="Lipzen A."/>
            <person name="Ng V."/>
            <person name="Sandor L."/>
            <person name="Barry K."/>
            <person name="Martinez A.T."/>
            <person name="Xiao Y."/>
            <person name="Gibbons J.G."/>
            <person name="Terashima K."/>
            <person name="Hibbett D.S."/>
            <person name="Grigoriev I.V."/>
        </authorList>
    </citation>
    <scope>NUCLEOTIDE SEQUENCE</scope>
    <source>
        <strain evidence="4">TFB10291</strain>
    </source>
</reference>
<dbReference type="GO" id="GO:0000272">
    <property type="term" value="P:polysaccharide catabolic process"/>
    <property type="evidence" value="ECO:0007669"/>
    <property type="project" value="UniProtKB-KW"/>
</dbReference>
<dbReference type="InterPro" id="IPR013320">
    <property type="entry name" value="ConA-like_dom_sf"/>
</dbReference>
<dbReference type="GO" id="GO:0008810">
    <property type="term" value="F:cellulase activity"/>
    <property type="evidence" value="ECO:0007669"/>
    <property type="project" value="InterPro"/>
</dbReference>
<name>A0AA38NRN4_9AGAR</name>
<keyword evidence="5" id="KW-1185">Reference proteome</keyword>
<evidence type="ECO:0000256" key="3">
    <source>
        <dbReference type="SAM" id="SignalP"/>
    </source>
</evidence>
<dbReference type="SUPFAM" id="SSF49899">
    <property type="entry name" value="Concanavalin A-like lectins/glucanases"/>
    <property type="match status" value="1"/>
</dbReference>
<dbReference type="EMBL" id="MU793256">
    <property type="protein sequence ID" value="KAJ3789833.1"/>
    <property type="molecule type" value="Genomic_DNA"/>
</dbReference>
<dbReference type="InterPro" id="IPR002594">
    <property type="entry name" value="GH12"/>
</dbReference>
<evidence type="ECO:0000313" key="5">
    <source>
        <dbReference type="Proteomes" id="UP001163798"/>
    </source>
</evidence>
<comment type="caution">
    <text evidence="4">The sequence shown here is derived from an EMBL/GenBank/DDBJ whole genome shotgun (WGS) entry which is preliminary data.</text>
</comment>
<accession>A0AA38NRN4</accession>
<evidence type="ECO:0000313" key="4">
    <source>
        <dbReference type="EMBL" id="KAJ3789833.1"/>
    </source>
</evidence>
<sequence>MHFKFSTLLLASISGTLILSSPVPDVNSENSPLVKRGAVLTAQFATESEGTNRFILENNLWGEAAATSGSQSSQVTATDGDSVTWETTYTWEGGPSDVKSYANLDFREGLGQSLASITSIPTTWSWSYTSASSDLVADVSYDTWLSNDASSSGSSSTSTFEIMIWLSSRGGAGPAGSQIGTADVNGATWNLFQGVVETWTVFSFVAPSEITNFNSDLLPFYTFLVDNHGVSSSQFLVQAQAGTEPFVGEAIARRSSTKALVIFDHFRERNAQHKLLRNFYQLGNLQLTISNIEVSQLLYTLISTSLLNFPCYM</sequence>